<gene>
    <name evidence="3" type="ORF">MKZ38_007308</name>
</gene>
<evidence type="ECO:0000313" key="4">
    <source>
        <dbReference type="Proteomes" id="UP001201980"/>
    </source>
</evidence>
<dbReference type="Proteomes" id="UP001201980">
    <property type="component" value="Unassembled WGS sequence"/>
</dbReference>
<evidence type="ECO:0000256" key="1">
    <source>
        <dbReference type="SAM" id="MobiDB-lite"/>
    </source>
</evidence>
<evidence type="ECO:0000259" key="2">
    <source>
        <dbReference type="Pfam" id="PF00646"/>
    </source>
</evidence>
<comment type="caution">
    <text evidence="3">The sequence shown here is derived from an EMBL/GenBank/DDBJ whole genome shotgun (WGS) entry which is preliminary data.</text>
</comment>
<feature type="compositionally biased region" description="Acidic residues" evidence="1">
    <location>
        <begin position="1"/>
        <end position="11"/>
    </location>
</feature>
<dbReference type="Pfam" id="PF00646">
    <property type="entry name" value="F-box"/>
    <property type="match status" value="1"/>
</dbReference>
<reference evidence="3" key="1">
    <citation type="submission" date="2022-07" db="EMBL/GenBank/DDBJ databases">
        <title>Draft genome sequence of Zalerion maritima ATCC 34329, a (micro)plastics degrading marine fungus.</title>
        <authorList>
            <person name="Paco A."/>
            <person name="Goncalves M.F.M."/>
            <person name="Rocha-Santos T.A.P."/>
            <person name="Alves A."/>
        </authorList>
    </citation>
    <scope>NUCLEOTIDE SEQUENCE</scope>
    <source>
        <strain evidence="3">ATCC 34329</strain>
    </source>
</reference>
<feature type="region of interest" description="Disordered" evidence="1">
    <location>
        <begin position="1"/>
        <end position="39"/>
    </location>
</feature>
<organism evidence="3 4">
    <name type="scientific">Zalerion maritima</name>
    <dbReference type="NCBI Taxonomy" id="339359"/>
    <lineage>
        <taxon>Eukaryota</taxon>
        <taxon>Fungi</taxon>
        <taxon>Dikarya</taxon>
        <taxon>Ascomycota</taxon>
        <taxon>Pezizomycotina</taxon>
        <taxon>Sordariomycetes</taxon>
        <taxon>Lulworthiomycetidae</taxon>
        <taxon>Lulworthiales</taxon>
        <taxon>Lulworthiaceae</taxon>
        <taxon>Zalerion</taxon>
    </lineage>
</organism>
<dbReference type="InterPro" id="IPR001810">
    <property type="entry name" value="F-box_dom"/>
</dbReference>
<accession>A0AAD5RJ33</accession>
<dbReference type="SUPFAM" id="SSF81383">
    <property type="entry name" value="F-box domain"/>
    <property type="match status" value="1"/>
</dbReference>
<feature type="compositionally biased region" description="Basic and acidic residues" evidence="1">
    <location>
        <begin position="12"/>
        <end position="23"/>
    </location>
</feature>
<dbReference type="EMBL" id="JAKWBI020000467">
    <property type="protein sequence ID" value="KAJ2894690.1"/>
    <property type="molecule type" value="Genomic_DNA"/>
</dbReference>
<protein>
    <recommendedName>
        <fullName evidence="2">F-box domain-containing protein</fullName>
    </recommendedName>
</protein>
<feature type="domain" description="F-box" evidence="2">
    <location>
        <begin position="52"/>
        <end position="85"/>
    </location>
</feature>
<feature type="compositionally biased region" description="Polar residues" evidence="1">
    <location>
        <begin position="27"/>
        <end position="39"/>
    </location>
</feature>
<keyword evidence="4" id="KW-1185">Reference proteome</keyword>
<dbReference type="AlphaFoldDB" id="A0AAD5RJ33"/>
<evidence type="ECO:0000313" key="3">
    <source>
        <dbReference type="EMBL" id="KAJ2894690.1"/>
    </source>
</evidence>
<sequence length="512" mass="59582">MVIFPTEDDAPNPDHDEHHESKVRQQPYETGSAGSSLSSLERCGTVAGDGLIERLPFDVLVLIVRHLDRPSVALLCQSSKTFRAWFIHLAREEDRSPRSWTHLDRMRYRESLRKKKQLCSKCKAAGSPPKPLTLNQALHCSACSKDHPLALFSARQREVEAKKRVCRLQEATLPVCSHLNVKARDLDRWKHKRRCYHLSHLIPSYLPQLLSVEAWKQRWKERPGIRIIRPSLCTWHGCRHMFTPPIDVEVHRTHDLLILKKGELPTVPRIRAALKKLEAKGTFKLCPHIDLDDLSVTTCNPDQCPCLVTQKGGMYWPQGLHVQQEFGKPKYYPRWLFDDWWFPDVDGARDDYFKAVYTEPCLDPTSFLRSTRHVSFQKCCMSETSIYRDPSNPRVVRISYDVPVSEVHGGSDPLETWDRYVDPASLGVLSELESKHLFWCEDPSCKRYYRQPDLYQRFSDVLYKHVRPSQKCTCAIPFWAMSPSQYDLRYDPKRDEKDLDHDTYYDGISYSK</sequence>
<proteinExistence type="predicted"/>
<name>A0AAD5RJ33_9PEZI</name>
<dbReference type="InterPro" id="IPR036047">
    <property type="entry name" value="F-box-like_dom_sf"/>
</dbReference>